<evidence type="ECO:0000256" key="5">
    <source>
        <dbReference type="SAM" id="Phobius"/>
    </source>
</evidence>
<sequence length="143" mass="16990">MMNGRVVRSVLIRNNRAENGSVEQVTQKYLLNNIFLLEYHILYFKFIFILSTTPLLISLHNWYSVVSVSRRYSLFLYFNIYSKIDLGTMVQIYSMLIIYAISLLLEIWFIGVIYNCNRYLDERSTYMKYCLAFSTPMKTLSAR</sequence>
<keyword evidence="3 5" id="KW-1133">Transmembrane helix</keyword>
<comment type="subcellular location">
    <subcellularLocation>
        <location evidence="1">Endomembrane system</location>
        <topology evidence="1">Multi-pass membrane protein</topology>
    </subcellularLocation>
</comment>
<dbReference type="Proteomes" id="UP000095283">
    <property type="component" value="Unplaced"/>
</dbReference>
<evidence type="ECO:0000256" key="3">
    <source>
        <dbReference type="ARBA" id="ARBA00022989"/>
    </source>
</evidence>
<evidence type="ECO:0000256" key="1">
    <source>
        <dbReference type="ARBA" id="ARBA00004127"/>
    </source>
</evidence>
<name>A0A1I7WLG5_HETBA</name>
<dbReference type="PANTHER" id="PTHR12479:SF11">
    <property type="entry name" value="PROTEIN CBG14497"/>
    <property type="match status" value="1"/>
</dbReference>
<dbReference type="AlphaFoldDB" id="A0A1I7WLG5"/>
<keyword evidence="4 5" id="KW-0472">Membrane</keyword>
<keyword evidence="6" id="KW-1185">Reference proteome</keyword>
<keyword evidence="2 5" id="KW-0812">Transmembrane</keyword>
<accession>A0A1I7WLG5</accession>
<organism evidence="6 7">
    <name type="scientific">Heterorhabditis bacteriophora</name>
    <name type="common">Entomopathogenic nematode worm</name>
    <dbReference type="NCBI Taxonomy" id="37862"/>
    <lineage>
        <taxon>Eukaryota</taxon>
        <taxon>Metazoa</taxon>
        <taxon>Ecdysozoa</taxon>
        <taxon>Nematoda</taxon>
        <taxon>Chromadorea</taxon>
        <taxon>Rhabditida</taxon>
        <taxon>Rhabditina</taxon>
        <taxon>Rhabditomorpha</taxon>
        <taxon>Strongyloidea</taxon>
        <taxon>Heterorhabditidae</taxon>
        <taxon>Heterorhabditis</taxon>
    </lineage>
</organism>
<dbReference type="GO" id="GO:0005765">
    <property type="term" value="C:lysosomal membrane"/>
    <property type="evidence" value="ECO:0007669"/>
    <property type="project" value="TreeGrafter"/>
</dbReference>
<dbReference type="WBParaSite" id="Hba_05906">
    <property type="protein sequence ID" value="Hba_05906"/>
    <property type="gene ID" value="Hba_05906"/>
</dbReference>
<evidence type="ECO:0000313" key="6">
    <source>
        <dbReference type="Proteomes" id="UP000095283"/>
    </source>
</evidence>
<reference evidence="7" key="1">
    <citation type="submission" date="2016-11" db="UniProtKB">
        <authorList>
            <consortium name="WormBaseParasite"/>
        </authorList>
    </citation>
    <scope>IDENTIFICATION</scope>
</reference>
<evidence type="ECO:0000256" key="4">
    <source>
        <dbReference type="ARBA" id="ARBA00023136"/>
    </source>
</evidence>
<evidence type="ECO:0000313" key="7">
    <source>
        <dbReference type="WBParaSite" id="Hba_05906"/>
    </source>
</evidence>
<dbReference type="PANTHER" id="PTHR12479">
    <property type="entry name" value="LYSOSOMAL-ASSOCIATED TRANSMEMBRANE PROTEIN"/>
    <property type="match status" value="1"/>
</dbReference>
<dbReference type="GO" id="GO:0012505">
    <property type="term" value="C:endomembrane system"/>
    <property type="evidence" value="ECO:0007669"/>
    <property type="project" value="UniProtKB-SubCell"/>
</dbReference>
<protein>
    <submittedName>
        <fullName evidence="7">G_PROTEIN_RECEP_F1_2 domain-containing protein</fullName>
    </submittedName>
</protein>
<dbReference type="InterPro" id="IPR051115">
    <property type="entry name" value="LAPTM_transporter"/>
</dbReference>
<evidence type="ECO:0000256" key="2">
    <source>
        <dbReference type="ARBA" id="ARBA00022692"/>
    </source>
</evidence>
<feature type="transmembrane region" description="Helical" evidence="5">
    <location>
        <begin position="42"/>
        <end position="63"/>
    </location>
</feature>
<feature type="transmembrane region" description="Helical" evidence="5">
    <location>
        <begin position="92"/>
        <end position="114"/>
    </location>
</feature>
<proteinExistence type="predicted"/>